<feature type="region of interest" description="Disordered" evidence="1">
    <location>
        <begin position="1"/>
        <end position="34"/>
    </location>
</feature>
<evidence type="ECO:0000313" key="3">
    <source>
        <dbReference type="Proteomes" id="UP000613177"/>
    </source>
</evidence>
<reference evidence="2" key="1">
    <citation type="submission" date="2021-01" db="EMBL/GenBank/DDBJ databases">
        <title>Metabolic potential, ecology and presence of endohyphal bacteria is reflected in genomic diversity of Mucoromycotina.</title>
        <authorList>
            <person name="Muszewska A."/>
            <person name="Okrasinska A."/>
            <person name="Steczkiewicz K."/>
            <person name="Drgas O."/>
            <person name="Orlowska M."/>
            <person name="Perlinska-Lenart U."/>
            <person name="Aleksandrzak-Piekarczyk T."/>
            <person name="Szatraj K."/>
            <person name="Zielenkiewicz U."/>
            <person name="Pilsyk S."/>
            <person name="Malc E."/>
            <person name="Mieczkowski P."/>
            <person name="Kruszewska J.S."/>
            <person name="Biernat P."/>
            <person name="Pawlowska J."/>
        </authorList>
    </citation>
    <scope>NUCLEOTIDE SEQUENCE</scope>
    <source>
        <strain evidence="2">WA0000018081</strain>
    </source>
</reference>
<gene>
    <name evidence="2" type="ORF">INT48_002079</name>
</gene>
<sequence>MNKVPNWREKGRKRTRNIVSDSESESGYDNKKSKGLYSEEELMEAFQTEMKERLFKSIKNCIDSKSNLEELKNNCLNKKRSDRVTITDAEQRIGVRATEIEISEKEKS</sequence>
<dbReference type="Proteomes" id="UP000613177">
    <property type="component" value="Unassembled WGS sequence"/>
</dbReference>
<keyword evidence="3" id="KW-1185">Reference proteome</keyword>
<comment type="caution">
    <text evidence="2">The sequence shown here is derived from an EMBL/GenBank/DDBJ whole genome shotgun (WGS) entry which is preliminary data.</text>
</comment>
<feature type="compositionally biased region" description="Polar residues" evidence="1">
    <location>
        <begin position="17"/>
        <end position="27"/>
    </location>
</feature>
<evidence type="ECO:0000256" key="1">
    <source>
        <dbReference type="SAM" id="MobiDB-lite"/>
    </source>
</evidence>
<name>A0A8H7SGT6_9FUNG</name>
<evidence type="ECO:0000313" key="2">
    <source>
        <dbReference type="EMBL" id="KAG2228992.1"/>
    </source>
</evidence>
<protein>
    <submittedName>
        <fullName evidence="2">Uncharacterized protein</fullName>
    </submittedName>
</protein>
<organism evidence="2 3">
    <name type="scientific">Thamnidium elegans</name>
    <dbReference type="NCBI Taxonomy" id="101142"/>
    <lineage>
        <taxon>Eukaryota</taxon>
        <taxon>Fungi</taxon>
        <taxon>Fungi incertae sedis</taxon>
        <taxon>Mucoromycota</taxon>
        <taxon>Mucoromycotina</taxon>
        <taxon>Mucoromycetes</taxon>
        <taxon>Mucorales</taxon>
        <taxon>Mucorineae</taxon>
        <taxon>Mucoraceae</taxon>
        <taxon>Thamnidium</taxon>
    </lineage>
</organism>
<proteinExistence type="predicted"/>
<accession>A0A8H7SGT6</accession>
<dbReference type="EMBL" id="JAEPRE010000326">
    <property type="protein sequence ID" value="KAG2228992.1"/>
    <property type="molecule type" value="Genomic_DNA"/>
</dbReference>
<dbReference type="AlphaFoldDB" id="A0A8H7SGT6"/>